<evidence type="ECO:0000313" key="2">
    <source>
        <dbReference type="EMBL" id="KAL0117961.1"/>
    </source>
</evidence>
<organism evidence="2 3">
    <name type="scientific">Cardiocondyla obscurior</name>
    <dbReference type="NCBI Taxonomy" id="286306"/>
    <lineage>
        <taxon>Eukaryota</taxon>
        <taxon>Metazoa</taxon>
        <taxon>Ecdysozoa</taxon>
        <taxon>Arthropoda</taxon>
        <taxon>Hexapoda</taxon>
        <taxon>Insecta</taxon>
        <taxon>Pterygota</taxon>
        <taxon>Neoptera</taxon>
        <taxon>Endopterygota</taxon>
        <taxon>Hymenoptera</taxon>
        <taxon>Apocrita</taxon>
        <taxon>Aculeata</taxon>
        <taxon>Formicoidea</taxon>
        <taxon>Formicidae</taxon>
        <taxon>Myrmicinae</taxon>
        <taxon>Cardiocondyla</taxon>
    </lineage>
</organism>
<dbReference type="Proteomes" id="UP001430953">
    <property type="component" value="Unassembled WGS sequence"/>
</dbReference>
<proteinExistence type="predicted"/>
<dbReference type="AlphaFoldDB" id="A0AAW2FVB9"/>
<comment type="caution">
    <text evidence="2">The sequence shown here is derived from an EMBL/GenBank/DDBJ whole genome shotgun (WGS) entry which is preliminary data.</text>
</comment>
<gene>
    <name evidence="2" type="ORF">PUN28_008973</name>
</gene>
<evidence type="ECO:0000313" key="3">
    <source>
        <dbReference type="Proteomes" id="UP001430953"/>
    </source>
</evidence>
<keyword evidence="3" id="KW-1185">Reference proteome</keyword>
<name>A0AAW2FVB9_9HYME</name>
<sequence length="57" mass="6959">MPDFYNSIETLRRPHPATPRLKTKKQFHKHVSEKSRLTSRSFFKADYRCKKFRDCRS</sequence>
<dbReference type="EMBL" id="JADYXP020000008">
    <property type="protein sequence ID" value="KAL0117961.1"/>
    <property type="molecule type" value="Genomic_DNA"/>
</dbReference>
<evidence type="ECO:0000256" key="1">
    <source>
        <dbReference type="SAM" id="MobiDB-lite"/>
    </source>
</evidence>
<feature type="region of interest" description="Disordered" evidence="1">
    <location>
        <begin position="1"/>
        <end position="30"/>
    </location>
</feature>
<accession>A0AAW2FVB9</accession>
<reference evidence="2 3" key="1">
    <citation type="submission" date="2023-03" db="EMBL/GenBank/DDBJ databases">
        <title>High recombination rates correlate with genetic variation in Cardiocondyla obscurior ants.</title>
        <authorList>
            <person name="Errbii M."/>
        </authorList>
    </citation>
    <scope>NUCLEOTIDE SEQUENCE [LARGE SCALE GENOMIC DNA]</scope>
    <source>
        <strain evidence="2">Alpha-2009</strain>
        <tissue evidence="2">Whole body</tissue>
    </source>
</reference>
<protein>
    <submittedName>
        <fullName evidence="2">Uncharacterized protein</fullName>
    </submittedName>
</protein>